<evidence type="ECO:0000313" key="2">
    <source>
        <dbReference type="Proteomes" id="UP000050509"/>
    </source>
</evidence>
<comment type="caution">
    <text evidence="1">The sequence shown here is derived from an EMBL/GenBank/DDBJ whole genome shotgun (WGS) entry which is preliminary data.</text>
</comment>
<evidence type="ECO:0000313" key="1">
    <source>
        <dbReference type="EMBL" id="KPV54877.1"/>
    </source>
</evidence>
<gene>
    <name evidence="1" type="ORF">SE17_00975</name>
</gene>
<organism evidence="1 2">
    <name type="scientific">Kouleothrix aurantiaca</name>
    <dbReference type="NCBI Taxonomy" id="186479"/>
    <lineage>
        <taxon>Bacteria</taxon>
        <taxon>Bacillati</taxon>
        <taxon>Chloroflexota</taxon>
        <taxon>Chloroflexia</taxon>
        <taxon>Chloroflexales</taxon>
        <taxon>Roseiflexineae</taxon>
        <taxon>Roseiflexaceae</taxon>
        <taxon>Kouleothrix</taxon>
    </lineage>
</organism>
<protein>
    <submittedName>
        <fullName evidence="1">Uncharacterized protein</fullName>
    </submittedName>
</protein>
<accession>A0A0N8PT92</accession>
<proteinExistence type="predicted"/>
<dbReference type="Proteomes" id="UP000050509">
    <property type="component" value="Unassembled WGS sequence"/>
</dbReference>
<dbReference type="AlphaFoldDB" id="A0A0N8PT92"/>
<dbReference type="EMBL" id="LJCR01000009">
    <property type="protein sequence ID" value="KPV54877.1"/>
    <property type="molecule type" value="Genomic_DNA"/>
</dbReference>
<sequence>MPDRRVTHLWDEQRLTGRWFAQHLNNAQEIIWDGYLLYGPDAKWETLPEPLIGSSTGTVIGSGEVLQQQIIPLLKE</sequence>
<name>A0A0N8PT92_9CHLR</name>
<keyword evidence="2" id="KW-1185">Reference proteome</keyword>
<reference evidence="1 2" key="1">
    <citation type="submission" date="2015-09" db="EMBL/GenBank/DDBJ databases">
        <title>Draft genome sequence of Kouleothrix aurantiaca JCM 19913.</title>
        <authorList>
            <person name="Hemp J."/>
        </authorList>
    </citation>
    <scope>NUCLEOTIDE SEQUENCE [LARGE SCALE GENOMIC DNA]</scope>
    <source>
        <strain evidence="1 2">COM-B</strain>
    </source>
</reference>